<dbReference type="Pfam" id="PF03479">
    <property type="entry name" value="PCC"/>
    <property type="match status" value="1"/>
</dbReference>
<dbReference type="Proteomes" id="UP001530400">
    <property type="component" value="Unassembled WGS sequence"/>
</dbReference>
<evidence type="ECO:0000259" key="2">
    <source>
        <dbReference type="PROSITE" id="PS51742"/>
    </source>
</evidence>
<reference evidence="3 4" key="1">
    <citation type="submission" date="2024-10" db="EMBL/GenBank/DDBJ databases">
        <title>Updated reference genomes for cyclostephanoid diatoms.</title>
        <authorList>
            <person name="Roberts W.R."/>
            <person name="Alverson A.J."/>
        </authorList>
    </citation>
    <scope>NUCLEOTIDE SEQUENCE [LARGE SCALE GENOMIC DNA]</scope>
    <source>
        <strain evidence="3 4">AJA010-31</strain>
    </source>
</reference>
<comment type="caution">
    <text evidence="3">The sequence shown here is derived from an EMBL/GenBank/DDBJ whole genome shotgun (WGS) entry which is preliminary data.</text>
</comment>
<dbReference type="CDD" id="cd11378">
    <property type="entry name" value="DUF296"/>
    <property type="match status" value="1"/>
</dbReference>
<proteinExistence type="predicted"/>
<evidence type="ECO:0000313" key="3">
    <source>
        <dbReference type="EMBL" id="KAL3802892.1"/>
    </source>
</evidence>
<dbReference type="PANTHER" id="PTHR34988:SF1">
    <property type="entry name" value="DNA-BINDING PROTEIN"/>
    <property type="match status" value="1"/>
</dbReference>
<sequence length="192" mass="20813">MTKQPTLTVPPSGPLTAHCLRLHPNDALMPSLKQAASIILSRLPEHRCGSAFLITAVGSLKDVTIRLANASKFDGDGLGNDIKSYKQRFEIVSLTGTFSRHDGCHIHISLADAEGIVIGGHLIDGTVFTTCEVVLGTADEVEFVREMDDETGYRELVPLQLQHNGLRQSVIRLTTVMIIAGVGFILGRVRSK</sequence>
<evidence type="ECO:0000256" key="1">
    <source>
        <dbReference type="SAM" id="Phobius"/>
    </source>
</evidence>
<gene>
    <name evidence="3" type="ORF">ACHAWO_010391</name>
</gene>
<evidence type="ECO:0000313" key="4">
    <source>
        <dbReference type="Proteomes" id="UP001530400"/>
    </source>
</evidence>
<keyword evidence="1" id="KW-0812">Transmembrane</keyword>
<accession>A0ABD3QRP9</accession>
<dbReference type="InterPro" id="IPR005175">
    <property type="entry name" value="PPC_dom"/>
</dbReference>
<dbReference type="EMBL" id="JALLPJ020000084">
    <property type="protein sequence ID" value="KAL3802892.1"/>
    <property type="molecule type" value="Genomic_DNA"/>
</dbReference>
<name>A0ABD3QRP9_9STRA</name>
<feature type="domain" description="PPC" evidence="2">
    <location>
        <begin position="12"/>
        <end position="159"/>
    </location>
</feature>
<dbReference type="PANTHER" id="PTHR34988">
    <property type="entry name" value="PROTEIN, PUTATIVE-RELATED"/>
    <property type="match status" value="1"/>
</dbReference>
<keyword evidence="1" id="KW-1133">Transmembrane helix</keyword>
<protein>
    <recommendedName>
        <fullName evidence="2">PPC domain-containing protein</fullName>
    </recommendedName>
</protein>
<dbReference type="Gene3D" id="3.30.1330.80">
    <property type="entry name" value="Hypothetical protein, similar to alpha- acetolactate decarboxylase, domain 2"/>
    <property type="match status" value="1"/>
</dbReference>
<dbReference type="SUPFAM" id="SSF117856">
    <property type="entry name" value="AF0104/ALDC/Ptd012-like"/>
    <property type="match status" value="1"/>
</dbReference>
<organism evidence="3 4">
    <name type="scientific">Cyclotella atomus</name>
    <dbReference type="NCBI Taxonomy" id="382360"/>
    <lineage>
        <taxon>Eukaryota</taxon>
        <taxon>Sar</taxon>
        <taxon>Stramenopiles</taxon>
        <taxon>Ochrophyta</taxon>
        <taxon>Bacillariophyta</taxon>
        <taxon>Coscinodiscophyceae</taxon>
        <taxon>Thalassiosirophycidae</taxon>
        <taxon>Stephanodiscales</taxon>
        <taxon>Stephanodiscaceae</taxon>
        <taxon>Cyclotella</taxon>
    </lineage>
</organism>
<feature type="transmembrane region" description="Helical" evidence="1">
    <location>
        <begin position="170"/>
        <end position="189"/>
    </location>
</feature>
<dbReference type="PROSITE" id="PS51742">
    <property type="entry name" value="PPC"/>
    <property type="match status" value="1"/>
</dbReference>
<dbReference type="AlphaFoldDB" id="A0ABD3QRP9"/>
<keyword evidence="4" id="KW-1185">Reference proteome</keyword>
<keyword evidence="1" id="KW-0472">Membrane</keyword>